<gene>
    <name evidence="1" type="ORF">HG543_14780</name>
</gene>
<comment type="caution">
    <text evidence="1">The sequence shown here is derived from an EMBL/GenBank/DDBJ whole genome shotgun (WGS) entry which is preliminary data.</text>
</comment>
<dbReference type="Proteomes" id="UP000518300">
    <property type="component" value="Unassembled WGS sequence"/>
</dbReference>
<dbReference type="AlphaFoldDB" id="A0A848LC98"/>
<sequence>MSLEGSITELFARLAHFSAFPKYSVERRVDLFLALFIEEFLSDQYDAPVRIIAPEFPLKREASNQSIHVDYLLRRDGPRPAWLFLELKTSADSFRDPQLEAYLRARAAGMPALLRDLHTIQRASDHREKYAHLLQVVEREAPVDVECEVVYLSPALHWPLPEQVRVFTLDTLAAWSPRNRHVELWPHVRRLLESLPR</sequence>
<dbReference type="EMBL" id="JABBJJ010000056">
    <property type="protein sequence ID" value="NMO16106.1"/>
    <property type="molecule type" value="Genomic_DNA"/>
</dbReference>
<organism evidence="1 2">
    <name type="scientific">Pyxidicoccus fallax</name>
    <dbReference type="NCBI Taxonomy" id="394095"/>
    <lineage>
        <taxon>Bacteria</taxon>
        <taxon>Pseudomonadati</taxon>
        <taxon>Myxococcota</taxon>
        <taxon>Myxococcia</taxon>
        <taxon>Myxococcales</taxon>
        <taxon>Cystobacterineae</taxon>
        <taxon>Myxococcaceae</taxon>
        <taxon>Pyxidicoccus</taxon>
    </lineage>
</organism>
<evidence type="ECO:0000313" key="1">
    <source>
        <dbReference type="EMBL" id="NMO16106.1"/>
    </source>
</evidence>
<name>A0A848LC98_9BACT</name>
<protein>
    <submittedName>
        <fullName evidence="1">Uncharacterized protein</fullName>
    </submittedName>
</protein>
<reference evidence="1 2" key="1">
    <citation type="submission" date="2020-04" db="EMBL/GenBank/DDBJ databases">
        <title>Draft genome of Pyxidicoccus fallax type strain.</title>
        <authorList>
            <person name="Whitworth D.E."/>
        </authorList>
    </citation>
    <scope>NUCLEOTIDE SEQUENCE [LARGE SCALE GENOMIC DNA]</scope>
    <source>
        <strain evidence="1 2">DSM 14698</strain>
    </source>
</reference>
<dbReference type="RefSeq" id="WP_169345401.1">
    <property type="nucleotide sequence ID" value="NZ_JABBJJ010000056.1"/>
</dbReference>
<proteinExistence type="predicted"/>
<evidence type="ECO:0000313" key="2">
    <source>
        <dbReference type="Proteomes" id="UP000518300"/>
    </source>
</evidence>
<accession>A0A848LC98</accession>
<keyword evidence="2" id="KW-1185">Reference proteome</keyword>